<dbReference type="Gene3D" id="3.40.50.10810">
    <property type="entry name" value="Tandem AAA-ATPase domain"/>
    <property type="match status" value="1"/>
</dbReference>
<gene>
    <name evidence="4" type="ORF">GH754_06460</name>
</gene>
<protein>
    <submittedName>
        <fullName evidence="4">Helicase SNF2</fullName>
    </submittedName>
</protein>
<accession>A0A6G1X4Z2</accession>
<dbReference type="CDD" id="cd09179">
    <property type="entry name" value="PLDc_N_DEXD_a"/>
    <property type="match status" value="1"/>
</dbReference>
<reference evidence="4 5" key="1">
    <citation type="submission" date="2019-11" db="EMBL/GenBank/DDBJ databases">
        <authorList>
            <person name="Li J."/>
        </authorList>
    </citation>
    <scope>NUCLEOTIDE SEQUENCE [LARGE SCALE GENOMIC DNA]</scope>
    <source>
        <strain evidence="4 5">J4</strain>
    </source>
</reference>
<dbReference type="GO" id="GO:0016787">
    <property type="term" value="F:hydrolase activity"/>
    <property type="evidence" value="ECO:0007669"/>
    <property type="project" value="UniProtKB-KW"/>
</dbReference>
<feature type="domain" description="Helicase ATP-binding" evidence="2">
    <location>
        <begin position="366"/>
        <end position="536"/>
    </location>
</feature>
<keyword evidence="4" id="KW-0067">ATP-binding</keyword>
<dbReference type="InterPro" id="IPR049730">
    <property type="entry name" value="SNF2/RAD54-like_C"/>
</dbReference>
<organism evidence="4 5">
    <name type="scientific">Salinibacillus xinjiangensis</name>
    <dbReference type="NCBI Taxonomy" id="1229268"/>
    <lineage>
        <taxon>Bacteria</taxon>
        <taxon>Bacillati</taxon>
        <taxon>Bacillota</taxon>
        <taxon>Bacilli</taxon>
        <taxon>Bacillales</taxon>
        <taxon>Bacillaceae</taxon>
        <taxon>Salinibacillus</taxon>
    </lineage>
</organism>
<evidence type="ECO:0000259" key="2">
    <source>
        <dbReference type="PROSITE" id="PS51192"/>
    </source>
</evidence>
<evidence type="ECO:0000313" key="5">
    <source>
        <dbReference type="Proteomes" id="UP000480185"/>
    </source>
</evidence>
<dbReference type="Pfam" id="PF00176">
    <property type="entry name" value="SNF2-rel_dom"/>
    <property type="match status" value="1"/>
</dbReference>
<dbReference type="GO" id="GO:0005524">
    <property type="term" value="F:ATP binding"/>
    <property type="evidence" value="ECO:0007669"/>
    <property type="project" value="InterPro"/>
</dbReference>
<keyword evidence="4" id="KW-0347">Helicase</keyword>
<dbReference type="InterPro" id="IPR038718">
    <property type="entry name" value="SNF2-like_sf"/>
</dbReference>
<dbReference type="Pfam" id="PF00271">
    <property type="entry name" value="Helicase_C"/>
    <property type="match status" value="1"/>
</dbReference>
<dbReference type="SUPFAM" id="SSF52540">
    <property type="entry name" value="P-loop containing nucleoside triphosphate hydrolases"/>
    <property type="match status" value="2"/>
</dbReference>
<sequence>MFKELALRPSYYTTDGDTVDAFYNPVLSNAVKYDRVSGYFSSKALASYAKGLSGLYKNGGRFRLIISQDISEEDFNLIKQGYALRKEITNGLIGKLEEPLTLEEEVNFYNLAHLIAQGIVDIKIGFKKNGLFHSKFGLCTDKGGNVIYFTGSNNETYAAITHNYEGFDITASWLASEFDLQKLEKAEKEFDLLWNDNVKEKNIFIKEINEVVKNKIMTYDKGRIIVDVDMLTEDALILTIEDNHLVIQDNLDSYQINPNDFALARKLKRYYDGGYPTFRTDLTYIDMQKIIKILEKYANKKRFNFVVSKKLLEYIDQHSYWIEERSKYGVLIKNRDSRVITDYKKFTSIVSGELERILREQQMWSAFYMTQMKKAANFSVPGAGKTSMVYGAFAYLNSTEVQKADKIVMIGPKNSFLSWKLEFKENFGNRKELKVLDIHEEEAADVQLRLNGANKNLILINYESLGKYESALSDIIDSKTVLVFDEVHKIKGVQSVRAQVAKRIAEKPVYKFVLTGTPIPNSYQDIFNFLNILYKEEYKMFFNFQLNELKNPGLTEINEINEKLYPFFWRTNKKQLEVPKANEDMIIKCPMNYDEQEIINLLYRKYGNSAFHLYIRLIQASTNPELLLKSIDFIEMYGEELVKDWDNELQTDNVTFSEEEINIIRRVSETSKFKKTLQLAEKLHGENKQSIIWCMFVNTIDKVYRDLSSKGIKAAVIYGSTPQQDRDNIIELFKREQIEVLITNPHTLAESVSLHKTCHDAIYLEYSFNLTHMLQSRDRIHRLGLPDGQYTQYYYFMLENKSEEQRNTIDEKIYIRLKEKEKQMLDAIEGDVLTPEPSDDMDEILKLFEL</sequence>
<dbReference type="InterPro" id="IPR000330">
    <property type="entry name" value="SNF2_N"/>
</dbReference>
<evidence type="ECO:0000313" key="4">
    <source>
        <dbReference type="EMBL" id="MRG85975.1"/>
    </source>
</evidence>
<dbReference type="InterPro" id="IPR027417">
    <property type="entry name" value="P-loop_NTPase"/>
</dbReference>
<dbReference type="PANTHER" id="PTHR10799">
    <property type="entry name" value="SNF2/RAD54 HELICASE FAMILY"/>
    <property type="match status" value="1"/>
</dbReference>
<proteinExistence type="predicted"/>
<dbReference type="EMBL" id="WJNH01000003">
    <property type="protein sequence ID" value="MRG85975.1"/>
    <property type="molecule type" value="Genomic_DNA"/>
</dbReference>
<dbReference type="Gene3D" id="3.40.50.300">
    <property type="entry name" value="P-loop containing nucleotide triphosphate hydrolases"/>
    <property type="match status" value="1"/>
</dbReference>
<feature type="domain" description="Helicase C-terminal" evidence="3">
    <location>
        <begin position="675"/>
        <end position="828"/>
    </location>
</feature>
<evidence type="ECO:0000256" key="1">
    <source>
        <dbReference type="ARBA" id="ARBA00022801"/>
    </source>
</evidence>
<dbReference type="AlphaFoldDB" id="A0A6G1X4Z2"/>
<dbReference type="InterPro" id="IPR001650">
    <property type="entry name" value="Helicase_C-like"/>
</dbReference>
<dbReference type="SMART" id="SM00487">
    <property type="entry name" value="DEXDc"/>
    <property type="match status" value="1"/>
</dbReference>
<keyword evidence="1" id="KW-0378">Hydrolase</keyword>
<comment type="caution">
    <text evidence="4">The sequence shown here is derived from an EMBL/GenBank/DDBJ whole genome shotgun (WGS) entry which is preliminary data.</text>
</comment>
<dbReference type="OrthoDB" id="9802848at2"/>
<dbReference type="SMART" id="SM00490">
    <property type="entry name" value="HELICc"/>
    <property type="match status" value="1"/>
</dbReference>
<evidence type="ECO:0000259" key="3">
    <source>
        <dbReference type="PROSITE" id="PS51194"/>
    </source>
</evidence>
<dbReference type="RefSeq" id="WP_153727899.1">
    <property type="nucleotide sequence ID" value="NZ_WJNH01000003.1"/>
</dbReference>
<keyword evidence="4" id="KW-0547">Nucleotide-binding</keyword>
<dbReference type="PROSITE" id="PS51192">
    <property type="entry name" value="HELICASE_ATP_BIND_1"/>
    <property type="match status" value="1"/>
</dbReference>
<keyword evidence="5" id="KW-1185">Reference proteome</keyword>
<dbReference type="CDD" id="cd18793">
    <property type="entry name" value="SF2_C_SNF"/>
    <property type="match status" value="1"/>
</dbReference>
<dbReference type="PROSITE" id="PS51194">
    <property type="entry name" value="HELICASE_CTER"/>
    <property type="match status" value="1"/>
</dbReference>
<dbReference type="GO" id="GO:0004386">
    <property type="term" value="F:helicase activity"/>
    <property type="evidence" value="ECO:0007669"/>
    <property type="project" value="UniProtKB-KW"/>
</dbReference>
<dbReference type="Gene3D" id="3.30.870.10">
    <property type="entry name" value="Endonuclease Chain A"/>
    <property type="match status" value="1"/>
</dbReference>
<dbReference type="InterPro" id="IPR014001">
    <property type="entry name" value="Helicase_ATP-bd"/>
</dbReference>
<dbReference type="Proteomes" id="UP000480185">
    <property type="component" value="Unassembled WGS sequence"/>
</dbReference>
<name>A0A6G1X4Z2_9BACI</name>